<feature type="transmembrane region" description="Helical" evidence="8">
    <location>
        <begin position="12"/>
        <end position="34"/>
    </location>
</feature>
<dbReference type="Pfam" id="PF01545">
    <property type="entry name" value="Cation_efflux"/>
    <property type="match status" value="1"/>
</dbReference>
<dbReference type="InterPro" id="IPR027470">
    <property type="entry name" value="Cation_efflux_CTD"/>
</dbReference>
<dbReference type="PANTHER" id="PTHR43840">
    <property type="entry name" value="MITOCHONDRIAL METAL TRANSPORTER 1-RELATED"/>
    <property type="match status" value="1"/>
</dbReference>
<dbReference type="SUPFAM" id="SSF160240">
    <property type="entry name" value="Cation efflux protein cytoplasmic domain-like"/>
    <property type="match status" value="1"/>
</dbReference>
<feature type="region of interest" description="Disordered" evidence="7">
    <location>
        <begin position="329"/>
        <end position="348"/>
    </location>
</feature>
<proteinExistence type="inferred from homology"/>
<keyword evidence="3" id="KW-0813">Transport</keyword>
<sequence length="348" mass="38306">MNLPAADNFRARLRAILFSVGLGAVLLGVKFYAAYLTNSRAILSDALESIINVAASAFALVSILWASRHPDESHPYGHGKIEYFSAGFEGALIILAAAGIFYKAAPQLLRPLPLPRLELGLLLVLLAALVNLALGVVLIRVGRRTHSLTLVADGRHLLTDVYTSVGVLLGLFLVWLTDWYWLDGVVACLVALNILYIGGKLVRQSFAGLMDTSDPELLEEIAGLLARHRKSTWIDIHRLRARRAGSRVLADFHLILPRDFSLEEVHREVKELEQVFAAHCGGQADILIHTDPCEEPVCPICGHDPCLHRGEDSRGQRLWQRQTLTCEAEAGEQVFPPPPSQDPSSKDR</sequence>
<evidence type="ECO:0000259" key="10">
    <source>
        <dbReference type="Pfam" id="PF16916"/>
    </source>
</evidence>
<organism evidence="11">
    <name type="scientific">Desulfobacca acetoxidans</name>
    <dbReference type="NCBI Taxonomy" id="60893"/>
    <lineage>
        <taxon>Bacteria</taxon>
        <taxon>Pseudomonadati</taxon>
        <taxon>Thermodesulfobacteriota</taxon>
        <taxon>Desulfobaccia</taxon>
        <taxon>Desulfobaccales</taxon>
        <taxon>Desulfobaccaceae</taxon>
        <taxon>Desulfobacca</taxon>
    </lineage>
</organism>
<dbReference type="InterPro" id="IPR036837">
    <property type="entry name" value="Cation_efflux_CTD_sf"/>
</dbReference>
<dbReference type="EMBL" id="DSXI01000325">
    <property type="protein sequence ID" value="HGS05177.1"/>
    <property type="molecule type" value="Genomic_DNA"/>
</dbReference>
<comment type="caution">
    <text evidence="11">The sequence shown here is derived from an EMBL/GenBank/DDBJ whole genome shotgun (WGS) entry which is preliminary data.</text>
</comment>
<feature type="transmembrane region" description="Helical" evidence="8">
    <location>
        <begin position="46"/>
        <end position="66"/>
    </location>
</feature>
<dbReference type="Gene3D" id="1.20.1510.10">
    <property type="entry name" value="Cation efflux protein transmembrane domain"/>
    <property type="match status" value="1"/>
</dbReference>
<dbReference type="GO" id="GO:0015341">
    <property type="term" value="F:zinc efflux antiporter activity"/>
    <property type="evidence" value="ECO:0007669"/>
    <property type="project" value="TreeGrafter"/>
</dbReference>
<feature type="transmembrane region" description="Helical" evidence="8">
    <location>
        <begin position="181"/>
        <end position="199"/>
    </location>
</feature>
<evidence type="ECO:0000256" key="6">
    <source>
        <dbReference type="ARBA" id="ARBA00023136"/>
    </source>
</evidence>
<evidence type="ECO:0000313" key="11">
    <source>
        <dbReference type="EMBL" id="HGS05177.1"/>
    </source>
</evidence>
<evidence type="ECO:0000256" key="5">
    <source>
        <dbReference type="ARBA" id="ARBA00022989"/>
    </source>
</evidence>
<evidence type="ECO:0000259" key="9">
    <source>
        <dbReference type="Pfam" id="PF01545"/>
    </source>
</evidence>
<feature type="transmembrane region" description="Helical" evidence="8">
    <location>
        <begin position="86"/>
        <end position="105"/>
    </location>
</feature>
<feature type="transmembrane region" description="Helical" evidence="8">
    <location>
        <begin position="157"/>
        <end position="175"/>
    </location>
</feature>
<evidence type="ECO:0000256" key="7">
    <source>
        <dbReference type="SAM" id="MobiDB-lite"/>
    </source>
</evidence>
<feature type="transmembrane region" description="Helical" evidence="8">
    <location>
        <begin position="117"/>
        <end position="137"/>
    </location>
</feature>
<evidence type="ECO:0000256" key="3">
    <source>
        <dbReference type="ARBA" id="ARBA00022448"/>
    </source>
</evidence>
<keyword evidence="5 8" id="KW-1133">Transmembrane helix</keyword>
<dbReference type="AlphaFoldDB" id="A0A7V4LD25"/>
<evidence type="ECO:0000256" key="2">
    <source>
        <dbReference type="ARBA" id="ARBA00008114"/>
    </source>
</evidence>
<dbReference type="SUPFAM" id="SSF161111">
    <property type="entry name" value="Cation efflux protein transmembrane domain-like"/>
    <property type="match status" value="1"/>
</dbReference>
<protein>
    <submittedName>
        <fullName evidence="11">Cation transporter</fullName>
    </submittedName>
</protein>
<reference evidence="11" key="1">
    <citation type="journal article" date="2020" name="mSystems">
        <title>Genome- and Community-Level Interaction Insights into Carbon Utilization and Element Cycling Functions of Hydrothermarchaeota in Hydrothermal Sediment.</title>
        <authorList>
            <person name="Zhou Z."/>
            <person name="Liu Y."/>
            <person name="Xu W."/>
            <person name="Pan J."/>
            <person name="Luo Z.H."/>
            <person name="Li M."/>
        </authorList>
    </citation>
    <scope>NUCLEOTIDE SEQUENCE [LARGE SCALE GENOMIC DNA]</scope>
    <source>
        <strain evidence="11">SpSt-548</strain>
    </source>
</reference>
<comment type="subcellular location">
    <subcellularLocation>
        <location evidence="1">Membrane</location>
        <topology evidence="1">Multi-pass membrane protein</topology>
    </subcellularLocation>
</comment>
<dbReference type="InterPro" id="IPR027469">
    <property type="entry name" value="Cation_efflux_TMD_sf"/>
</dbReference>
<dbReference type="GO" id="GO:0015093">
    <property type="term" value="F:ferrous iron transmembrane transporter activity"/>
    <property type="evidence" value="ECO:0007669"/>
    <property type="project" value="TreeGrafter"/>
</dbReference>
<accession>A0A7V4LD25</accession>
<feature type="domain" description="Cation efflux protein transmembrane" evidence="9">
    <location>
        <begin position="18"/>
        <end position="210"/>
    </location>
</feature>
<feature type="domain" description="Cation efflux protein cytoplasmic" evidence="10">
    <location>
        <begin position="214"/>
        <end position="293"/>
    </location>
</feature>
<dbReference type="GO" id="GO:0005886">
    <property type="term" value="C:plasma membrane"/>
    <property type="evidence" value="ECO:0007669"/>
    <property type="project" value="TreeGrafter"/>
</dbReference>
<name>A0A7V4LD25_9BACT</name>
<comment type="similarity">
    <text evidence="2">Belongs to the cation diffusion facilitator (CDF) transporter (TC 2.A.4) family.</text>
</comment>
<dbReference type="GO" id="GO:0015086">
    <property type="term" value="F:cadmium ion transmembrane transporter activity"/>
    <property type="evidence" value="ECO:0007669"/>
    <property type="project" value="TreeGrafter"/>
</dbReference>
<dbReference type="Gene3D" id="3.30.70.1350">
    <property type="entry name" value="Cation efflux protein, cytoplasmic domain"/>
    <property type="match status" value="1"/>
</dbReference>
<dbReference type="PANTHER" id="PTHR43840:SF15">
    <property type="entry name" value="MITOCHONDRIAL METAL TRANSPORTER 1-RELATED"/>
    <property type="match status" value="1"/>
</dbReference>
<dbReference type="NCBIfam" id="TIGR01297">
    <property type="entry name" value="CDF"/>
    <property type="match status" value="1"/>
</dbReference>
<dbReference type="InterPro" id="IPR050291">
    <property type="entry name" value="CDF_Transporter"/>
</dbReference>
<dbReference type="InterPro" id="IPR002524">
    <property type="entry name" value="Cation_efflux"/>
</dbReference>
<evidence type="ECO:0000256" key="1">
    <source>
        <dbReference type="ARBA" id="ARBA00004141"/>
    </source>
</evidence>
<dbReference type="InterPro" id="IPR058533">
    <property type="entry name" value="Cation_efflux_TM"/>
</dbReference>
<dbReference type="Pfam" id="PF16916">
    <property type="entry name" value="ZT_dimer"/>
    <property type="match status" value="1"/>
</dbReference>
<dbReference type="GO" id="GO:0006882">
    <property type="term" value="P:intracellular zinc ion homeostasis"/>
    <property type="evidence" value="ECO:0007669"/>
    <property type="project" value="TreeGrafter"/>
</dbReference>
<keyword evidence="4 8" id="KW-0812">Transmembrane</keyword>
<gene>
    <name evidence="11" type="ORF">ENT08_05485</name>
</gene>
<evidence type="ECO:0000256" key="8">
    <source>
        <dbReference type="SAM" id="Phobius"/>
    </source>
</evidence>
<keyword evidence="6 8" id="KW-0472">Membrane</keyword>
<evidence type="ECO:0000256" key="4">
    <source>
        <dbReference type="ARBA" id="ARBA00022692"/>
    </source>
</evidence>